<feature type="domain" description="FAD-binding" evidence="7">
    <location>
        <begin position="288"/>
        <end position="340"/>
    </location>
</feature>
<evidence type="ECO:0000259" key="7">
    <source>
        <dbReference type="Pfam" id="PF01494"/>
    </source>
</evidence>
<keyword evidence="5" id="KW-0560">Oxidoreductase</keyword>
<proteinExistence type="inferred from homology"/>
<evidence type="ECO:0000256" key="4">
    <source>
        <dbReference type="ARBA" id="ARBA00022827"/>
    </source>
</evidence>
<keyword evidence="6" id="KW-0503">Monooxygenase</keyword>
<protein>
    <submittedName>
        <fullName evidence="8">2-polyprenyl-6-methoxyphenol hydroxylase</fullName>
    </submittedName>
</protein>
<dbReference type="SUPFAM" id="SSF51905">
    <property type="entry name" value="FAD/NAD(P)-binding domain"/>
    <property type="match status" value="1"/>
</dbReference>
<dbReference type="Pfam" id="PF01494">
    <property type="entry name" value="FAD_binding_3"/>
    <property type="match status" value="2"/>
</dbReference>
<dbReference type="AlphaFoldDB" id="A0A9P5D535"/>
<dbReference type="Proteomes" id="UP000749293">
    <property type="component" value="Unassembled WGS sequence"/>
</dbReference>
<keyword evidence="9" id="KW-1185">Reference proteome</keyword>
<dbReference type="GO" id="GO:0004497">
    <property type="term" value="F:monooxygenase activity"/>
    <property type="evidence" value="ECO:0007669"/>
    <property type="project" value="UniProtKB-KW"/>
</dbReference>
<dbReference type="Gene3D" id="3.50.50.60">
    <property type="entry name" value="FAD/NAD(P)-binding domain"/>
    <property type="match status" value="1"/>
</dbReference>
<dbReference type="InterPro" id="IPR036188">
    <property type="entry name" value="FAD/NAD-bd_sf"/>
</dbReference>
<accession>A0A9P5D535</accession>
<keyword evidence="3" id="KW-0285">Flavoprotein</keyword>
<dbReference type="PANTHER" id="PTHR47356">
    <property type="entry name" value="FAD-DEPENDENT MONOOXYGENASE ASQG-RELATED"/>
    <property type="match status" value="1"/>
</dbReference>
<comment type="cofactor">
    <cofactor evidence="1">
        <name>FAD</name>
        <dbReference type="ChEBI" id="CHEBI:57692"/>
    </cofactor>
</comment>
<feature type="domain" description="FAD-binding" evidence="7">
    <location>
        <begin position="6"/>
        <end position="173"/>
    </location>
</feature>
<comment type="caution">
    <text evidence="8">The sequence shown here is derived from an EMBL/GenBank/DDBJ whole genome shotgun (WGS) entry which is preliminary data.</text>
</comment>
<dbReference type="EMBL" id="JAANYQ010000010">
    <property type="protein sequence ID" value="KAF4122104.1"/>
    <property type="molecule type" value="Genomic_DNA"/>
</dbReference>
<dbReference type="RefSeq" id="XP_035320756.1">
    <property type="nucleotide sequence ID" value="XM_035469662.1"/>
</dbReference>
<dbReference type="OrthoDB" id="2431938at2759"/>
<dbReference type="GeneID" id="55973920"/>
<evidence type="ECO:0000256" key="6">
    <source>
        <dbReference type="ARBA" id="ARBA00023033"/>
    </source>
</evidence>
<gene>
    <name evidence="8" type="ORF">GMORB2_7697</name>
</gene>
<name>A0A9P5D535_9HYPO</name>
<dbReference type="InterPro" id="IPR002938">
    <property type="entry name" value="FAD-bd"/>
</dbReference>
<evidence type="ECO:0000256" key="5">
    <source>
        <dbReference type="ARBA" id="ARBA00023002"/>
    </source>
</evidence>
<dbReference type="PANTHER" id="PTHR47356:SF2">
    <property type="entry name" value="FAD-BINDING DOMAIN-CONTAINING PROTEIN-RELATED"/>
    <property type="match status" value="1"/>
</dbReference>
<comment type="similarity">
    <text evidence="2">Belongs to the paxM FAD-dependent monooxygenase family.</text>
</comment>
<reference evidence="8" key="1">
    <citation type="submission" date="2020-03" db="EMBL/GenBank/DDBJ databases">
        <title>Site-based positive gene gene selection in Geosmithia morbida across the United States reveals a broad range of putative effectors and factors for local host and environmental adapation.</title>
        <authorList>
            <person name="Onufrak A."/>
            <person name="Murdoch R.W."/>
            <person name="Gazis R."/>
            <person name="Huff M."/>
            <person name="Staton M."/>
            <person name="Klingeman W."/>
            <person name="Hadziabdic D."/>
        </authorList>
    </citation>
    <scope>NUCLEOTIDE SEQUENCE</scope>
    <source>
        <strain evidence="8">1262</strain>
    </source>
</reference>
<dbReference type="InterPro" id="IPR050562">
    <property type="entry name" value="FAD_mOase_fung"/>
</dbReference>
<dbReference type="PRINTS" id="PR00420">
    <property type="entry name" value="RNGMNOXGNASE"/>
</dbReference>
<evidence type="ECO:0000256" key="3">
    <source>
        <dbReference type="ARBA" id="ARBA00022630"/>
    </source>
</evidence>
<evidence type="ECO:0000313" key="9">
    <source>
        <dbReference type="Proteomes" id="UP000749293"/>
    </source>
</evidence>
<sequence>MDSSFRVIVVGGGPIGLTAAHALSHAGLDFVLLERRESVVVDAGASLVLMPSGLRVMAQLGLLDTLGNVSSALWHNTRQDHDGNDLWNYDYAVDFNSYLGARPRVVSRHEISKTLYESLPDRAKVSILSNKKVSCLSTDEDGVSVTCADGTAYRGSIVIGADGAHSIVRQHVRALNTGLSHATDDERSFVSTYRCLWMRFPLSASSRLEPGTASETHGPGTSTQLFCGPDSAVVAIYERLDSPTEERVRYTEADERSLIERRGDLSLLPGHALTMRRAYDLRIQSGMVDLEEGVAEHWSGGSRFVLVGDAAHKFTPNTGSGCNQGMVDVFALGNELYKAVASRDGDRTPAKESIEQAFQAYQDLRKPAAVAHCRAGGRVAATSTWSSAVLTFVDRWVFSLSQVRSYFIWKASVKESQMPMLSYVPGEERFTGSVPWVNPVPSSVGV</sequence>
<organism evidence="8 9">
    <name type="scientific">Geosmithia morbida</name>
    <dbReference type="NCBI Taxonomy" id="1094350"/>
    <lineage>
        <taxon>Eukaryota</taxon>
        <taxon>Fungi</taxon>
        <taxon>Dikarya</taxon>
        <taxon>Ascomycota</taxon>
        <taxon>Pezizomycotina</taxon>
        <taxon>Sordariomycetes</taxon>
        <taxon>Hypocreomycetidae</taxon>
        <taxon>Hypocreales</taxon>
        <taxon>Bionectriaceae</taxon>
        <taxon>Geosmithia</taxon>
    </lineage>
</organism>
<evidence type="ECO:0000256" key="2">
    <source>
        <dbReference type="ARBA" id="ARBA00007992"/>
    </source>
</evidence>
<evidence type="ECO:0000256" key="1">
    <source>
        <dbReference type="ARBA" id="ARBA00001974"/>
    </source>
</evidence>
<keyword evidence="4" id="KW-0274">FAD</keyword>
<dbReference type="GO" id="GO:0071949">
    <property type="term" value="F:FAD binding"/>
    <property type="evidence" value="ECO:0007669"/>
    <property type="project" value="InterPro"/>
</dbReference>
<evidence type="ECO:0000313" key="8">
    <source>
        <dbReference type="EMBL" id="KAF4122104.1"/>
    </source>
</evidence>